<evidence type="ECO:0000313" key="1">
    <source>
        <dbReference type="EMBL" id="AAD02951.1"/>
    </source>
</evidence>
<dbReference type="EMBL" id="AF079157">
    <property type="protein sequence ID" value="AAD02951.1"/>
    <property type="molecule type" value="Genomic_RNA"/>
</dbReference>
<accession>Q9YUH2</accession>
<reference evidence="1" key="1">
    <citation type="journal article" date="1999" name="J. Gen. Virol.">
        <title>Sequence analysis and in vitro expression of genes 6 and 11 of an ovine group B rotavirus isolate, KB63: evidence for a non-defective, C-terminally truncated NSP1 and a phosphorylated NSP5.</title>
        <authorList>
            <person name="Shen S."/>
            <person name="McKee T.A."/>
            <person name="Wang Z.D."/>
            <person name="Desselberger U."/>
            <person name="Liu D.X."/>
        </authorList>
    </citation>
    <scope>NUCLEOTIDE SEQUENCE</scope>
    <source>
        <strain evidence="1">KB63</strain>
    </source>
</reference>
<name>Q9YUH2_9REOV</name>
<organism evidence="1">
    <name type="scientific">Rotavirus B</name>
    <dbReference type="NCBI Taxonomy" id="28876"/>
    <lineage>
        <taxon>Viruses</taxon>
        <taxon>Riboviria</taxon>
        <taxon>Orthornavirae</taxon>
        <taxon>Duplornaviricota</taxon>
        <taxon>Resentoviricetes</taxon>
        <taxon>Reovirales</taxon>
        <taxon>Sedoreoviridae</taxon>
        <taxon>Rotavirus</taxon>
        <taxon>Rotavirus betagastroenteritidis</taxon>
    </lineage>
</organism>
<protein>
    <submittedName>
        <fullName evidence="1">Nonstructural protein NSP1.pep2</fullName>
    </submittedName>
</protein>
<proteinExistence type="predicted"/>
<sequence>MEFKSFLETAKGKKDIVPLYKDRNFDQTCLSKKPEKTTKILYPSPIHESPHVAGESILIEDVCPFNHEHFCGAVHIPAQSNMNPRGRIVHATAEKIVWPSGVKSIIVENKVINGSVFVKCRCDQLYPTVIDQQSDFFFLTCCSNDTKSIQLCVNERYDCPSCGKKLDGLLLEKEC</sequence>